<dbReference type="EMBL" id="RBLI01000002">
    <property type="protein sequence ID" value="RKS43857.1"/>
    <property type="molecule type" value="Genomic_DNA"/>
</dbReference>
<accession>A0A1I5MIS3</accession>
<keyword evidence="5" id="KW-0574">Periplasm</keyword>
<name>A0A1I5MIS3_PARPN</name>
<reference evidence="8 12" key="3">
    <citation type="submission" date="2020-07" db="EMBL/GenBank/DDBJ databases">
        <title>The complete genome of Paracoccus pantotrophus ACCC 10489.</title>
        <authorList>
            <person name="Si Y."/>
        </authorList>
    </citation>
    <scope>NUCLEOTIDE SEQUENCE [LARGE SCALE GENOMIC DNA]</scope>
    <source>
        <strain evidence="8 12">ACCC10489</strain>
    </source>
</reference>
<dbReference type="GO" id="GO:0055085">
    <property type="term" value="P:transmembrane transport"/>
    <property type="evidence" value="ECO:0007669"/>
    <property type="project" value="InterPro"/>
</dbReference>
<organism evidence="8 12">
    <name type="scientific">Paracoccus pantotrophus</name>
    <name type="common">Thiosphaera pantotropha</name>
    <dbReference type="NCBI Taxonomy" id="82367"/>
    <lineage>
        <taxon>Bacteria</taxon>
        <taxon>Pseudomonadati</taxon>
        <taxon>Pseudomonadota</taxon>
        <taxon>Alphaproteobacteria</taxon>
        <taxon>Rhodobacterales</taxon>
        <taxon>Paracoccaceae</taxon>
        <taxon>Paracoccus</taxon>
    </lineage>
</organism>
<dbReference type="GeneID" id="51370304"/>
<dbReference type="AlphaFoldDB" id="A0A1I5MIS3"/>
<dbReference type="CDD" id="cd13603">
    <property type="entry name" value="PBP2_TRAP_Siap_TeaA_like"/>
    <property type="match status" value="1"/>
</dbReference>
<evidence type="ECO:0000313" key="9">
    <source>
        <dbReference type="EMBL" id="RKS43857.1"/>
    </source>
</evidence>
<evidence type="ECO:0000313" key="10">
    <source>
        <dbReference type="Proteomes" id="UP000273626"/>
    </source>
</evidence>
<dbReference type="Pfam" id="PF03480">
    <property type="entry name" value="DctP"/>
    <property type="match status" value="1"/>
</dbReference>
<evidence type="ECO:0000313" key="11">
    <source>
        <dbReference type="Proteomes" id="UP000326453"/>
    </source>
</evidence>
<evidence type="ECO:0000313" key="7">
    <source>
        <dbReference type="EMBL" id="QFG35882.1"/>
    </source>
</evidence>
<keyword evidence="3" id="KW-0813">Transport</keyword>
<protein>
    <submittedName>
        <fullName evidence="8">TRAP transporter substrate-binding protein</fullName>
    </submittedName>
    <submittedName>
        <fullName evidence="9">Tripartite ATP-independent transporter DctP family solute receptor</fullName>
    </submittedName>
</protein>
<dbReference type="RefSeq" id="WP_024845912.1">
    <property type="nucleotide sequence ID" value="NZ_CP038206.1"/>
</dbReference>
<reference evidence="7 11" key="2">
    <citation type="submission" date="2019-01" db="EMBL/GenBank/DDBJ databases">
        <title>Complete Genome Sequence and Annotation of the Paracoccus pantotrophus type strain DSM 2944.</title>
        <authorList>
            <person name="Bockwoldt J.A."/>
            <person name="Zimmermann M."/>
            <person name="Tiso T."/>
            <person name="Blank L.M."/>
        </authorList>
    </citation>
    <scope>NUCLEOTIDE SEQUENCE [LARGE SCALE GENOMIC DNA]</scope>
    <source>
        <strain evidence="7 11">DSM 2944</strain>
    </source>
</reference>
<reference evidence="9 10" key="1">
    <citation type="submission" date="2018-10" db="EMBL/GenBank/DDBJ databases">
        <title>Genomic Encyclopedia of Archaeal and Bacterial Type Strains, Phase II (KMG-II): from individual species to whole genera.</title>
        <authorList>
            <person name="Goeker M."/>
        </authorList>
    </citation>
    <scope>NUCLEOTIDE SEQUENCE [LARGE SCALE GENOMIC DNA]</scope>
    <source>
        <strain evidence="10">ATCC 35512 / DSM 2944 / CIP 106514 / LMD 82.5 / NBRC 102493 / NCCB 82005 / GB17</strain>
        <strain evidence="9">DSM 2944</strain>
    </source>
</reference>
<evidence type="ECO:0000256" key="2">
    <source>
        <dbReference type="ARBA" id="ARBA00009023"/>
    </source>
</evidence>
<dbReference type="PANTHER" id="PTHR33376:SF4">
    <property type="entry name" value="SIALIC ACID-BINDING PERIPLASMIC PROTEIN SIAP"/>
    <property type="match status" value="1"/>
</dbReference>
<dbReference type="PIRSF" id="PIRSF006470">
    <property type="entry name" value="DctB"/>
    <property type="match status" value="1"/>
</dbReference>
<evidence type="ECO:0000256" key="1">
    <source>
        <dbReference type="ARBA" id="ARBA00004418"/>
    </source>
</evidence>
<dbReference type="InterPro" id="IPR004682">
    <property type="entry name" value="TRAP_DctP"/>
</dbReference>
<dbReference type="NCBIfam" id="TIGR00787">
    <property type="entry name" value="dctP"/>
    <property type="match status" value="1"/>
</dbReference>
<evidence type="ECO:0000313" key="8">
    <source>
        <dbReference type="EMBL" id="QLH12757.1"/>
    </source>
</evidence>
<feature type="signal peptide" evidence="6">
    <location>
        <begin position="1"/>
        <end position="20"/>
    </location>
</feature>
<dbReference type="EMBL" id="CP044423">
    <property type="protein sequence ID" value="QFG35882.1"/>
    <property type="molecule type" value="Genomic_DNA"/>
</dbReference>
<dbReference type="InterPro" id="IPR038404">
    <property type="entry name" value="TRAP_DctP_sf"/>
</dbReference>
<dbReference type="Proteomes" id="UP000273626">
    <property type="component" value="Unassembled WGS sequence"/>
</dbReference>
<keyword evidence="10" id="KW-1185">Reference proteome</keyword>
<comment type="similarity">
    <text evidence="2">Belongs to the bacterial solute-binding protein 7 family.</text>
</comment>
<gene>
    <name evidence="9" type="ORF">BDE18_2676</name>
    <name evidence="7" type="ORF">ESD82_06985</name>
    <name evidence="8" type="ORF">HYQ43_00115</name>
</gene>
<evidence type="ECO:0000256" key="4">
    <source>
        <dbReference type="ARBA" id="ARBA00022729"/>
    </source>
</evidence>
<comment type="subcellular location">
    <subcellularLocation>
        <location evidence="1">Periplasm</location>
    </subcellularLocation>
</comment>
<evidence type="ECO:0000256" key="5">
    <source>
        <dbReference type="ARBA" id="ARBA00022764"/>
    </source>
</evidence>
<dbReference type="Proteomes" id="UP000509322">
    <property type="component" value="Chromosome 1"/>
</dbReference>
<dbReference type="InterPro" id="IPR018389">
    <property type="entry name" value="DctP_fam"/>
</dbReference>
<keyword evidence="4 6" id="KW-0732">Signal</keyword>
<dbReference type="Gene3D" id="3.40.190.170">
    <property type="entry name" value="Bacterial extracellular solute-binding protein, family 7"/>
    <property type="match status" value="1"/>
</dbReference>
<dbReference type="PANTHER" id="PTHR33376">
    <property type="match status" value="1"/>
</dbReference>
<dbReference type="KEGG" id="ppan:ESD82_06985"/>
<evidence type="ECO:0000256" key="6">
    <source>
        <dbReference type="SAM" id="SignalP"/>
    </source>
</evidence>
<keyword evidence="9" id="KW-0675">Receptor</keyword>
<feature type="chain" id="PRO_5044559610" evidence="6">
    <location>
        <begin position="21"/>
        <end position="322"/>
    </location>
</feature>
<evidence type="ECO:0000256" key="3">
    <source>
        <dbReference type="ARBA" id="ARBA00022448"/>
    </source>
</evidence>
<dbReference type="OrthoDB" id="8673861at2"/>
<sequence>MNCTILGAILSSTVFAGAAAADTIILAHAQPPGNPRSLAAEFFAEKLSACTQGRITVNVAGAATMGDDVEALTSTSANVIQITANSQGATAQIVPELNVIGLPFLFADAPSAWKAIDGEIRAQIDERAQNAGLKLLGFWDNGIRHVSHLSRSITTPADLKGVKIRTPPDDMTIAIFKALGANPAPLTFAELPTALQSGVFEAQENPLTNIYSSKLHEITRHISLTGHKYETSPLLASMAWWASLSPEDQDCVQTSADEATAFQRQTAEEQEVEVRQKLEAEGAIVTELEDRQAFIDATAGVYDEYRARFPELVDAIIAESAK</sequence>
<dbReference type="NCBIfam" id="NF037995">
    <property type="entry name" value="TRAP_S1"/>
    <property type="match status" value="1"/>
</dbReference>
<dbReference type="Proteomes" id="UP000326453">
    <property type="component" value="Chromosome 2"/>
</dbReference>
<evidence type="ECO:0000313" key="12">
    <source>
        <dbReference type="Proteomes" id="UP000509322"/>
    </source>
</evidence>
<proteinExistence type="inferred from homology"/>
<dbReference type="GO" id="GO:0030288">
    <property type="term" value="C:outer membrane-bounded periplasmic space"/>
    <property type="evidence" value="ECO:0007669"/>
    <property type="project" value="InterPro"/>
</dbReference>
<dbReference type="EMBL" id="CP058689">
    <property type="protein sequence ID" value="QLH12757.1"/>
    <property type="molecule type" value="Genomic_DNA"/>
</dbReference>